<feature type="coiled-coil region" evidence="6">
    <location>
        <begin position="518"/>
        <end position="545"/>
    </location>
</feature>
<gene>
    <name evidence="9" type="ORF">PV10_04952</name>
</gene>
<evidence type="ECO:0000256" key="3">
    <source>
        <dbReference type="ARBA" id="ARBA00022490"/>
    </source>
</evidence>
<evidence type="ECO:0000259" key="8">
    <source>
        <dbReference type="PROSITE" id="PS50913"/>
    </source>
</evidence>
<dbReference type="Proteomes" id="UP000054302">
    <property type="component" value="Unassembled WGS sequence"/>
</dbReference>
<proteinExistence type="predicted"/>
<feature type="coiled-coil region" evidence="6">
    <location>
        <begin position="340"/>
        <end position="493"/>
    </location>
</feature>
<feature type="coiled-coil region" evidence="6">
    <location>
        <begin position="155"/>
        <end position="182"/>
    </location>
</feature>
<feature type="region of interest" description="Disordered" evidence="7">
    <location>
        <begin position="251"/>
        <end position="301"/>
    </location>
</feature>
<dbReference type="GeneID" id="27322797"/>
<organism evidence="9 10">
    <name type="scientific">Exophiala mesophila</name>
    <name type="common">Black yeast-like fungus</name>
    <dbReference type="NCBI Taxonomy" id="212818"/>
    <lineage>
        <taxon>Eukaryota</taxon>
        <taxon>Fungi</taxon>
        <taxon>Dikarya</taxon>
        <taxon>Ascomycota</taxon>
        <taxon>Pezizomycotina</taxon>
        <taxon>Eurotiomycetes</taxon>
        <taxon>Chaetothyriomycetidae</taxon>
        <taxon>Chaetothyriales</taxon>
        <taxon>Herpotrichiellaceae</taxon>
        <taxon>Exophiala</taxon>
    </lineage>
</organism>
<sequence>MFQRLKGAIDSRIAEEQARQRQAQSTTQPGARNPARRRTPSQNANSDRRPSRQRQPPASTSGPLEKGPDPSEFEPEFTVGEDDSAVPSRVATPKPESSDTKANDIGVDKGGQGIPKAQNEPVQEHPGAASQGDKSPEQNTVPTPSPRPSELPTEVRVKLRKLERMESKYAELLKAYRTAHARIQTVDSFEASLRENTPLTSISDAGAFVEYLSQLNLKTDMVLEELKRVTTDRDDVKKKLKASEEDAAKLRDEVEDLKSKPSVVAEDQTQVEEPANNTASDAVSAPEPVKDASAEDAVVKSPASASSRLASFSLFSPRSKALSPPTQETSEDFFSFDSEHARLEAELQERIAEVDGLKDQNSKLQGDLKVARESTEGMVQSLETATRELIELREARDKFNASETDLRLQIESLETKMKTSSDSDDNLKTEIQNLTGQKDELSQEMEALQLQIHQRDAERATLQEKLESNIKDINILNEKLTQKDSVVKDLEDAIAAYKLAEREQANKKTDNQSNGKKLATMQNLIDTLRSQLTNAEATITNLKTEMQTNIDDFSNRPSTKILGFLDEDNRSGLEQLNSRDDVVKYLQTNFGLQKQNDAKSIMAAPTSTASPAPSDAGASTSKKKNKKKKKGKGPQTVADEPEADVPIKVSENLAEIDSTTAGTKKEESTNLAQLETEIRQLREELSTKETTIEKLSNKLKDQEELQEEIETLRDDLLHQGQEHVEARDALKTAQTEKSVLEQKLESVEKELSEARKAIASGADSDKAHKALIEEHDDLRAKSFTMEKDLAAAEQLATARFKDITDLKELLAKAQPELRNLRNEVAELKIAKDDLKNKTGELNRLEARHEDIKSELKGLAKRLSDKDSEIKTLQQKIEQETAARARIEKELDQAQADARAAEAKRQEAASNSEFLSKDLEKAKGESQALKTKLRDLEEQLSNHTRTVTSLQEEITLKAALHSSTQSIVQSLRDQTHELNMQARESSTRADSLEEELNEAQRMLTERTREGQTMRMLLDQSETGTEARIREMKERMDAALEERDRVEDEASVSSRRMMREVEEARSKARDAQRALKVLEDEKDELETRQREWKKRRDELEQTAVRATKEVEEVRAAMSRLREALDESEHQVRDLDTQKSELRKSSDEAKERVDKLTKANKNLTDELKALQSGAKNLRLPGRPNTGLDSGVPSSRTSIDSSHNARSPAPKEASGALGPSRSETPTKGGTPGVGLSQGSVDYVYLKNVLLQFMEQRDKGHQRQLIPVLGMLLHFDRKDEQKWLSAISARS</sequence>
<keyword evidence="10" id="KW-1185">Reference proteome</keyword>
<dbReference type="SUPFAM" id="SSF90257">
    <property type="entry name" value="Myosin rod fragments"/>
    <property type="match status" value="1"/>
</dbReference>
<dbReference type="HOGENOM" id="CLU_002906_0_0_1"/>
<comment type="subcellular location">
    <subcellularLocation>
        <location evidence="2">Cytoplasm</location>
    </subcellularLocation>
    <subcellularLocation>
        <location evidence="1">Endomembrane system</location>
        <topology evidence="1">Peripheral membrane protein</topology>
    </subcellularLocation>
</comment>
<keyword evidence="4 6" id="KW-0175">Coiled coil</keyword>
<feature type="compositionally biased region" description="Basic and acidic residues" evidence="7">
    <location>
        <begin position="1055"/>
        <end position="1065"/>
    </location>
</feature>
<dbReference type="OrthoDB" id="1926336at2759"/>
<dbReference type="InterPro" id="IPR000237">
    <property type="entry name" value="GRIP_dom"/>
</dbReference>
<feature type="compositionally biased region" description="Basic and acidic residues" evidence="7">
    <location>
        <begin position="7"/>
        <end position="19"/>
    </location>
</feature>
<dbReference type="Pfam" id="PF01465">
    <property type="entry name" value="GRIP"/>
    <property type="match status" value="1"/>
</dbReference>
<evidence type="ECO:0000256" key="1">
    <source>
        <dbReference type="ARBA" id="ARBA00004184"/>
    </source>
</evidence>
<keyword evidence="3" id="KW-0963">Cytoplasm</keyword>
<feature type="compositionally biased region" description="Low complexity" evidence="7">
    <location>
        <begin position="603"/>
        <end position="620"/>
    </location>
</feature>
<dbReference type="RefSeq" id="XP_016225335.1">
    <property type="nucleotide sequence ID" value="XM_016369547.1"/>
</dbReference>
<feature type="coiled-coil region" evidence="6">
    <location>
        <begin position="664"/>
        <end position="757"/>
    </location>
</feature>
<dbReference type="VEuPathDB" id="FungiDB:PV10_04952"/>
<dbReference type="EMBL" id="KN847522">
    <property type="protein sequence ID" value="KIV93761.1"/>
    <property type="molecule type" value="Genomic_DNA"/>
</dbReference>
<dbReference type="Gene3D" id="1.10.287.1490">
    <property type="match status" value="1"/>
</dbReference>
<evidence type="ECO:0000313" key="10">
    <source>
        <dbReference type="Proteomes" id="UP000054302"/>
    </source>
</evidence>
<feature type="region of interest" description="Disordered" evidence="7">
    <location>
        <begin position="1038"/>
        <end position="1065"/>
    </location>
</feature>
<dbReference type="PANTHER" id="PTHR23157">
    <property type="entry name" value="GRIP AND COILED-COIL DOMAIN-CONTAINING PROTEIN 1"/>
    <property type="match status" value="1"/>
</dbReference>
<dbReference type="STRING" id="212818.A0A0D1XZR8"/>
<reference evidence="9 10" key="1">
    <citation type="submission" date="2015-01" db="EMBL/GenBank/DDBJ databases">
        <title>The Genome Sequence of Exophiala mesophila CBS40295.</title>
        <authorList>
            <consortium name="The Broad Institute Genomics Platform"/>
            <person name="Cuomo C."/>
            <person name="de Hoog S."/>
            <person name="Gorbushina A."/>
            <person name="Stielow B."/>
            <person name="Teixiera M."/>
            <person name="Abouelleil A."/>
            <person name="Chapman S.B."/>
            <person name="Priest M."/>
            <person name="Young S.K."/>
            <person name="Wortman J."/>
            <person name="Nusbaum C."/>
            <person name="Birren B."/>
        </authorList>
    </citation>
    <scope>NUCLEOTIDE SEQUENCE [LARGE SCALE GENOMIC DNA]</scope>
    <source>
        <strain evidence="9 10">CBS 40295</strain>
    </source>
</reference>
<evidence type="ECO:0000256" key="2">
    <source>
        <dbReference type="ARBA" id="ARBA00004496"/>
    </source>
</evidence>
<dbReference type="SUPFAM" id="SSF57997">
    <property type="entry name" value="Tropomyosin"/>
    <property type="match status" value="1"/>
</dbReference>
<evidence type="ECO:0000256" key="6">
    <source>
        <dbReference type="SAM" id="Coils"/>
    </source>
</evidence>
<protein>
    <recommendedName>
        <fullName evidence="8">GRIP domain-containing protein</fullName>
    </recommendedName>
</protein>
<feature type="region of interest" description="Disordered" evidence="7">
    <location>
        <begin position="1119"/>
        <end position="1154"/>
    </location>
</feature>
<dbReference type="SMART" id="SM00755">
    <property type="entry name" value="Grip"/>
    <property type="match status" value="1"/>
</dbReference>
<feature type="compositionally biased region" description="Basic residues" evidence="7">
    <location>
        <begin position="621"/>
        <end position="632"/>
    </location>
</feature>
<dbReference type="OMA" id="DQTHELN"/>
<evidence type="ECO:0000313" key="9">
    <source>
        <dbReference type="EMBL" id="KIV93761.1"/>
    </source>
</evidence>
<feature type="region of interest" description="Disordered" evidence="7">
    <location>
        <begin position="602"/>
        <end position="650"/>
    </location>
</feature>
<feature type="region of interest" description="Disordered" evidence="7">
    <location>
        <begin position="895"/>
        <end position="920"/>
    </location>
</feature>
<feature type="compositionally biased region" description="Polar residues" evidence="7">
    <location>
        <begin position="1188"/>
        <end position="1201"/>
    </location>
</feature>
<keyword evidence="5" id="KW-0472">Membrane</keyword>
<evidence type="ECO:0000256" key="4">
    <source>
        <dbReference type="ARBA" id="ARBA00023054"/>
    </source>
</evidence>
<feature type="region of interest" description="Disordered" evidence="7">
    <location>
        <begin position="1002"/>
        <end position="1024"/>
    </location>
</feature>
<dbReference type="PANTHER" id="PTHR23157:SF25">
    <property type="entry name" value="GRIP AND COILED-COIL DOMAIN-CONTAINING PROTEIN 1"/>
    <property type="match status" value="1"/>
</dbReference>
<feature type="region of interest" description="Disordered" evidence="7">
    <location>
        <begin position="1"/>
        <end position="155"/>
    </location>
</feature>
<feature type="domain" description="GRIP" evidence="8">
    <location>
        <begin position="1231"/>
        <end position="1281"/>
    </location>
</feature>
<dbReference type="GO" id="GO:0005794">
    <property type="term" value="C:Golgi apparatus"/>
    <property type="evidence" value="ECO:0007669"/>
    <property type="project" value="TreeGrafter"/>
</dbReference>
<accession>A0A0D1XZR8</accession>
<dbReference type="PROSITE" id="PS50913">
    <property type="entry name" value="GRIP"/>
    <property type="match status" value="1"/>
</dbReference>
<dbReference type="Gene3D" id="1.20.5.340">
    <property type="match status" value="1"/>
</dbReference>
<evidence type="ECO:0000256" key="7">
    <source>
        <dbReference type="SAM" id="MobiDB-lite"/>
    </source>
</evidence>
<name>A0A0D1XZR8_EXOME</name>
<dbReference type="InterPro" id="IPR051952">
    <property type="entry name" value="Golgi-autophagy_related"/>
</dbReference>
<evidence type="ECO:0000256" key="5">
    <source>
        <dbReference type="ARBA" id="ARBA00023136"/>
    </source>
</evidence>
<feature type="compositionally biased region" description="Acidic residues" evidence="7">
    <location>
        <begin position="71"/>
        <end position="84"/>
    </location>
</feature>
<feature type="region of interest" description="Disordered" evidence="7">
    <location>
        <begin position="1169"/>
        <end position="1232"/>
    </location>
</feature>